<evidence type="ECO:0000256" key="1">
    <source>
        <dbReference type="SAM" id="MobiDB-lite"/>
    </source>
</evidence>
<dbReference type="EMBL" id="JACHJP010000002">
    <property type="protein sequence ID" value="MBB4914997.1"/>
    <property type="molecule type" value="Genomic_DNA"/>
</dbReference>
<keyword evidence="3" id="KW-1185">Reference proteome</keyword>
<dbReference type="RefSeq" id="WP_184713722.1">
    <property type="nucleotide sequence ID" value="NZ_JACHJP010000002.1"/>
</dbReference>
<organism evidence="2 3">
    <name type="scientific">Streptosporangium saharense</name>
    <dbReference type="NCBI Taxonomy" id="1706840"/>
    <lineage>
        <taxon>Bacteria</taxon>
        <taxon>Bacillati</taxon>
        <taxon>Actinomycetota</taxon>
        <taxon>Actinomycetes</taxon>
        <taxon>Streptosporangiales</taxon>
        <taxon>Streptosporangiaceae</taxon>
        <taxon>Streptosporangium</taxon>
    </lineage>
</organism>
<reference evidence="2 3" key="1">
    <citation type="submission" date="2020-08" db="EMBL/GenBank/DDBJ databases">
        <title>Genomic Encyclopedia of Type Strains, Phase III (KMG-III): the genomes of soil and plant-associated and newly described type strains.</title>
        <authorList>
            <person name="Whitman W."/>
        </authorList>
    </citation>
    <scope>NUCLEOTIDE SEQUENCE [LARGE SCALE GENOMIC DNA]</scope>
    <source>
        <strain evidence="2 3">CECT 8840</strain>
    </source>
</reference>
<gene>
    <name evidence="2" type="ORF">FHS44_002082</name>
</gene>
<accession>A0A7W7VLT3</accession>
<sequence>MSDLPAVALNAPPNVTSHCPHTHRRYRTAPSELWWAETEAVTGDVQAHEGHRR</sequence>
<dbReference type="AlphaFoldDB" id="A0A7W7VLT3"/>
<proteinExistence type="predicted"/>
<comment type="caution">
    <text evidence="2">The sequence shown here is derived from an EMBL/GenBank/DDBJ whole genome shotgun (WGS) entry which is preliminary data.</text>
</comment>
<evidence type="ECO:0000313" key="3">
    <source>
        <dbReference type="Proteomes" id="UP000552644"/>
    </source>
</evidence>
<protein>
    <submittedName>
        <fullName evidence="2">Uncharacterized protein</fullName>
    </submittedName>
</protein>
<name>A0A7W7VLT3_9ACTN</name>
<evidence type="ECO:0000313" key="2">
    <source>
        <dbReference type="EMBL" id="MBB4914997.1"/>
    </source>
</evidence>
<feature type="region of interest" description="Disordered" evidence="1">
    <location>
        <begin position="1"/>
        <end position="23"/>
    </location>
</feature>
<dbReference type="Proteomes" id="UP000552644">
    <property type="component" value="Unassembled WGS sequence"/>
</dbReference>